<reference evidence="7 8" key="1">
    <citation type="submission" date="2024-03" db="EMBL/GenBank/DDBJ databases">
        <title>The Acrasis kona genome and developmental transcriptomes reveal deep origins of eukaryotic multicellular pathways.</title>
        <authorList>
            <person name="Sheikh S."/>
            <person name="Fu C.-J."/>
            <person name="Brown M.W."/>
            <person name="Baldauf S.L."/>
        </authorList>
    </citation>
    <scope>NUCLEOTIDE SEQUENCE [LARGE SCALE GENOMIC DNA]</scope>
    <source>
        <strain evidence="7 8">ATCC MYA-3509</strain>
    </source>
</reference>
<sequence>MMNEGGNAGLEDTSTDRDYQLQVTEFFSSLRDMLKSKLHTASVGSSNSSSAHSRTYSNHDDLHSVEILERFQNFYDELNAKLRTHLSESLSNEARKLVVHEAKMCIYHNYLEILLEIGHKEATDRMNSDVMTDDQQSVKIDVDQENNSVELTLHDLSEQASLIRSNFSSGGHFEWNLSKRRINSPTNQIPSMHNTNEDLVSPGNEEGEEFKVHNMLFRNKKALVNIPLWKRILLFFAQFLPIVTWLPEYFKKENFLPNIKSDLIAGITVAIVIIPQSMGYALVAGMPPINGLYTCFIPTLLYPFFGTSKQLAPGPSAIVSLLLSSAISGLGPQTTEQYVNYAILLCLLAGGAYFVLGFFRMGFLVNFMSQPVLSGFTSACAISIAMTQIKYCLGVHPEKTSGTQLYWALWVYGKAIFTPTWKGNDMGIHWPTAASSVVFFALLYFFNDCYIPLGKGRRFYPGKIIPGQLVVVCFALFAFYLLGLIAGQHGPKDVFGIEILGSIKTGLPTPGVPKFYTFVVNSTLSQLNGTLAPGQATATPIGRMLNNEAEPSSQSDVLVGYYVGDGIIDSNKLLACALITITVVIVGFSEAFSVAKFYATQKNYRIDANQEMIALGICAIAAGFFQAYPSSTSFSRSAVNAQVGAATQMATFITGLFMFLVLTVITPLFYYLPKPFLGSLIIIAVSHLLDWHTVKVTWRTKRRDTLLLAVAFLSTLFLGVEWGIVVAVFISLALVIYRTARPRFNEMGRMPGSIDYSSVKRFPRAITLPHVLVMRFDSDLSFTNVSYFMEKIERYLERAENNGNDVFVFVLDMTGVNQIDSSGVAALISVKELLDKKGVNFYFAETKVEILRIMQRGGVISDRCVPETHMYHSLHDAVLQAKHDVKDAVQRKITQDGRNLQLVDDKILASNVGGSVVVDDDFMNGSRN</sequence>
<feature type="transmembrane region" description="Helical" evidence="5">
    <location>
        <begin position="612"/>
        <end position="629"/>
    </location>
</feature>
<feature type="transmembrane region" description="Helical" evidence="5">
    <location>
        <begin position="228"/>
        <end position="247"/>
    </location>
</feature>
<feature type="transmembrane region" description="Helical" evidence="5">
    <location>
        <begin position="649"/>
        <end position="669"/>
    </location>
</feature>
<feature type="transmembrane region" description="Helical" evidence="5">
    <location>
        <begin position="263"/>
        <end position="282"/>
    </location>
</feature>
<dbReference type="InterPro" id="IPR036513">
    <property type="entry name" value="STAS_dom_sf"/>
</dbReference>
<evidence type="ECO:0000256" key="5">
    <source>
        <dbReference type="SAM" id="Phobius"/>
    </source>
</evidence>
<dbReference type="Pfam" id="PF00916">
    <property type="entry name" value="Sulfate_transp"/>
    <property type="match status" value="2"/>
</dbReference>
<dbReference type="GO" id="GO:0016020">
    <property type="term" value="C:membrane"/>
    <property type="evidence" value="ECO:0007669"/>
    <property type="project" value="UniProtKB-SubCell"/>
</dbReference>
<dbReference type="Gene3D" id="3.30.750.24">
    <property type="entry name" value="STAS domain"/>
    <property type="match status" value="1"/>
</dbReference>
<dbReference type="SUPFAM" id="SSF52091">
    <property type="entry name" value="SpoIIaa-like"/>
    <property type="match status" value="1"/>
</dbReference>
<feature type="transmembrane region" description="Helical" evidence="5">
    <location>
        <begin position="572"/>
        <end position="592"/>
    </location>
</feature>
<dbReference type="Pfam" id="PF01740">
    <property type="entry name" value="STAS"/>
    <property type="match status" value="1"/>
</dbReference>
<feature type="transmembrane region" description="Helical" evidence="5">
    <location>
        <begin position="428"/>
        <end position="446"/>
    </location>
</feature>
<dbReference type="EMBL" id="JAOPGA020001789">
    <property type="protein sequence ID" value="KAL0491362.1"/>
    <property type="molecule type" value="Genomic_DNA"/>
</dbReference>
<feature type="transmembrane region" description="Helical" evidence="5">
    <location>
        <begin position="467"/>
        <end position="486"/>
    </location>
</feature>
<evidence type="ECO:0000256" key="3">
    <source>
        <dbReference type="ARBA" id="ARBA00022989"/>
    </source>
</evidence>
<feature type="transmembrane region" description="Helical" evidence="5">
    <location>
        <begin position="706"/>
        <end position="737"/>
    </location>
</feature>
<dbReference type="PANTHER" id="PTHR11814">
    <property type="entry name" value="SULFATE TRANSPORTER"/>
    <property type="match status" value="1"/>
</dbReference>
<keyword evidence="8" id="KW-1185">Reference proteome</keyword>
<organism evidence="7 8">
    <name type="scientific">Acrasis kona</name>
    <dbReference type="NCBI Taxonomy" id="1008807"/>
    <lineage>
        <taxon>Eukaryota</taxon>
        <taxon>Discoba</taxon>
        <taxon>Heterolobosea</taxon>
        <taxon>Tetramitia</taxon>
        <taxon>Eutetramitia</taxon>
        <taxon>Acrasidae</taxon>
        <taxon>Acrasis</taxon>
    </lineage>
</organism>
<evidence type="ECO:0000313" key="7">
    <source>
        <dbReference type="EMBL" id="KAL0491362.1"/>
    </source>
</evidence>
<comment type="subcellular location">
    <subcellularLocation>
        <location evidence="1">Membrane</location>
        <topology evidence="1">Multi-pass membrane protein</topology>
    </subcellularLocation>
</comment>
<evidence type="ECO:0000256" key="1">
    <source>
        <dbReference type="ARBA" id="ARBA00004141"/>
    </source>
</evidence>
<dbReference type="InterPro" id="IPR002645">
    <property type="entry name" value="STAS_dom"/>
</dbReference>
<dbReference type="Proteomes" id="UP001431209">
    <property type="component" value="Unassembled WGS sequence"/>
</dbReference>
<comment type="caution">
    <text evidence="7">The sequence shown here is derived from an EMBL/GenBank/DDBJ whole genome shotgun (WGS) entry which is preliminary data.</text>
</comment>
<dbReference type="GO" id="GO:0055085">
    <property type="term" value="P:transmembrane transport"/>
    <property type="evidence" value="ECO:0007669"/>
    <property type="project" value="InterPro"/>
</dbReference>
<dbReference type="AlphaFoldDB" id="A0AAW2ZRQ6"/>
<dbReference type="CDD" id="cd07042">
    <property type="entry name" value="STAS_SulP_like_sulfate_transporter"/>
    <property type="match status" value="1"/>
</dbReference>
<proteinExistence type="predicted"/>
<dbReference type="InterPro" id="IPR001902">
    <property type="entry name" value="SLC26A/SulP_fam"/>
</dbReference>
<evidence type="ECO:0000256" key="4">
    <source>
        <dbReference type="ARBA" id="ARBA00023136"/>
    </source>
</evidence>
<evidence type="ECO:0000256" key="2">
    <source>
        <dbReference type="ARBA" id="ARBA00022692"/>
    </source>
</evidence>
<evidence type="ECO:0000259" key="6">
    <source>
        <dbReference type="PROSITE" id="PS50801"/>
    </source>
</evidence>
<name>A0AAW2ZRQ6_9EUKA</name>
<dbReference type="PROSITE" id="PS50801">
    <property type="entry name" value="STAS"/>
    <property type="match status" value="1"/>
</dbReference>
<gene>
    <name evidence="7" type="ORF">AKO1_009870</name>
</gene>
<dbReference type="InterPro" id="IPR011547">
    <property type="entry name" value="SLC26A/SulP_dom"/>
</dbReference>
<protein>
    <recommendedName>
        <fullName evidence="6">STAS domain-containing protein</fullName>
    </recommendedName>
</protein>
<feature type="domain" description="STAS" evidence="6">
    <location>
        <begin position="761"/>
        <end position="881"/>
    </location>
</feature>
<accession>A0AAW2ZRQ6</accession>
<keyword evidence="2 5" id="KW-0812">Transmembrane</keyword>
<feature type="transmembrane region" description="Helical" evidence="5">
    <location>
        <begin position="289"/>
        <end position="305"/>
    </location>
</feature>
<evidence type="ECO:0000313" key="8">
    <source>
        <dbReference type="Proteomes" id="UP001431209"/>
    </source>
</evidence>
<keyword evidence="4 5" id="KW-0472">Membrane</keyword>
<feature type="transmembrane region" description="Helical" evidence="5">
    <location>
        <begin position="338"/>
        <end position="359"/>
    </location>
</feature>
<feature type="transmembrane region" description="Helical" evidence="5">
    <location>
        <begin position="371"/>
        <end position="393"/>
    </location>
</feature>
<keyword evidence="3 5" id="KW-1133">Transmembrane helix</keyword>